<dbReference type="InterPro" id="IPR036691">
    <property type="entry name" value="Endo/exonu/phosph_ase_sf"/>
</dbReference>
<organism evidence="1 2">
    <name type="scientific">Cannabis sativa</name>
    <name type="common">Hemp</name>
    <name type="synonym">Marijuana</name>
    <dbReference type="NCBI Taxonomy" id="3483"/>
    <lineage>
        <taxon>Eukaryota</taxon>
        <taxon>Viridiplantae</taxon>
        <taxon>Streptophyta</taxon>
        <taxon>Embryophyta</taxon>
        <taxon>Tracheophyta</taxon>
        <taxon>Spermatophyta</taxon>
        <taxon>Magnoliopsida</taxon>
        <taxon>eudicotyledons</taxon>
        <taxon>Gunneridae</taxon>
        <taxon>Pentapetalae</taxon>
        <taxon>rosids</taxon>
        <taxon>fabids</taxon>
        <taxon>Rosales</taxon>
        <taxon>Cannabaceae</taxon>
        <taxon>Cannabis</taxon>
    </lineage>
</organism>
<evidence type="ECO:0008006" key="3">
    <source>
        <dbReference type="Google" id="ProtNLM"/>
    </source>
</evidence>
<dbReference type="Gramene" id="evm.model.10.1066">
    <property type="protein sequence ID" value="cds.evm.model.10.1066"/>
    <property type="gene ID" value="evm.TU.10.1066"/>
</dbReference>
<proteinExistence type="predicted"/>
<dbReference type="Gene3D" id="3.60.10.10">
    <property type="entry name" value="Endonuclease/exonuclease/phosphatase"/>
    <property type="match status" value="1"/>
</dbReference>
<protein>
    <recommendedName>
        <fullName evidence="3">Endonuclease/exonuclease/phosphatase domain-containing protein</fullName>
    </recommendedName>
</protein>
<dbReference type="Proteomes" id="UP000596661">
    <property type="component" value="Unassembled WGS sequence"/>
</dbReference>
<evidence type="ECO:0000313" key="2">
    <source>
        <dbReference type="Proteomes" id="UP000596661"/>
    </source>
</evidence>
<dbReference type="SUPFAM" id="SSF56219">
    <property type="entry name" value="DNase I-like"/>
    <property type="match status" value="1"/>
</dbReference>
<accession>A0A803QIA9</accession>
<sequence length="227" mass="25992">MVAAYNNNHGGKKFNDQFARIEKEVEERLLLDDDGKGELTEIDDHWCLVGHFLTRHSIDFNVTEHKMTSLWQPNGGICAVEAQGLSGGLAFLWTDMDDSSLLGFSHHHIDMQIKMAEGISWRLKGLYEEPTRLLQPQTWQLLRTLVGDSPLPWCVIGDINNVLCQEDKKGGQPHPRWLIDDFQRCLTDCGLEDMDLLGYPFTWERICGTSRWVEIYLDRALTSSDQT</sequence>
<name>A0A803QIA9_CANSA</name>
<evidence type="ECO:0000313" key="1">
    <source>
        <dbReference type="EnsemblPlants" id="cds.evm.model.10.1066"/>
    </source>
</evidence>
<dbReference type="EMBL" id="UZAU01000815">
    <property type="status" value="NOT_ANNOTATED_CDS"/>
    <property type="molecule type" value="Genomic_DNA"/>
</dbReference>
<dbReference type="EnsemblPlants" id="evm.model.10.1066">
    <property type="protein sequence ID" value="cds.evm.model.10.1066"/>
    <property type="gene ID" value="evm.TU.10.1066"/>
</dbReference>
<reference evidence="1" key="1">
    <citation type="submission" date="2021-03" db="UniProtKB">
        <authorList>
            <consortium name="EnsemblPlants"/>
        </authorList>
    </citation>
    <scope>IDENTIFICATION</scope>
</reference>
<dbReference type="AlphaFoldDB" id="A0A803QIA9"/>
<keyword evidence="2" id="KW-1185">Reference proteome</keyword>